<dbReference type="PANTHER" id="PTHR12069">
    <property type="entry name" value="DNA-DIRECTED RNA POLYMERASES III 80 KDA POLYPEPTIDE RNA POLYMERASE III SUBUNIT 5"/>
    <property type="match status" value="1"/>
</dbReference>
<feature type="region of interest" description="Disordered" evidence="1">
    <location>
        <begin position="1"/>
        <end position="143"/>
    </location>
</feature>
<evidence type="ECO:0000313" key="2">
    <source>
        <dbReference type="EMBL" id="PWN31990.1"/>
    </source>
</evidence>
<evidence type="ECO:0000313" key="3">
    <source>
        <dbReference type="Proteomes" id="UP000245771"/>
    </source>
</evidence>
<sequence>MPPRRSSRTSQSQQDESAESGSNDLFRGGEDAAMEEGGDSLKATEVEADVGLTGNEEATKDETPPNPVEDVDMQDAAAPQPESKEPSITKQQVDIPTEMEDETQPQVASTSEEQVGADASIEKNDVTSTLSRDEPVASSQSGELLASLPVYMSNSLPSSSTLQIFQYPTYPRGQPLPFPQSARERGLQAAMRTRPRAKRVEVELPLDLRPPVYNTDRGEEFGEGATAAGPIGPGPKGTNAPSSAMKGSEKRVKSEFGGFQSMSSSSSENRKKLERTRLESILMPHQTKYMLGVIRDKAVHLTPVDSVHQLRPSMHYIDALEALKRQQDKAAEEQNRAEDEDEEDARPNGAQKARKAQSLNVSIRNDGSSSSTARQGAGVGGGGAGGDSRDYLMQAEREAESERWISLDWKMDERSDEARKTFDSHLFAVDKTTRLQCKTKPREYLRM</sequence>
<proteinExistence type="predicted"/>
<keyword evidence="3" id="KW-1185">Reference proteome</keyword>
<dbReference type="OrthoDB" id="340681at2759"/>
<gene>
    <name evidence="2" type="ORF">FA14DRAFT_162298</name>
</gene>
<protein>
    <submittedName>
        <fullName evidence="2">Uncharacterized protein</fullName>
    </submittedName>
</protein>
<feature type="compositionally biased region" description="Basic and acidic residues" evidence="1">
    <location>
        <begin position="326"/>
        <end position="337"/>
    </location>
</feature>
<dbReference type="PANTHER" id="PTHR12069:SF0">
    <property type="entry name" value="DNA-DIRECTED RNA POLYMERASE III SUBUNIT RPC5"/>
    <property type="match status" value="1"/>
</dbReference>
<dbReference type="GO" id="GO:0042797">
    <property type="term" value="P:tRNA transcription by RNA polymerase III"/>
    <property type="evidence" value="ECO:0007669"/>
    <property type="project" value="TreeGrafter"/>
</dbReference>
<feature type="region of interest" description="Disordered" evidence="1">
    <location>
        <begin position="174"/>
        <end position="198"/>
    </location>
</feature>
<feature type="compositionally biased region" description="Polar residues" evidence="1">
    <location>
        <begin position="357"/>
        <end position="374"/>
    </location>
</feature>
<dbReference type="InterPro" id="IPR006886">
    <property type="entry name" value="RNA_pol_III_Rpc5"/>
</dbReference>
<dbReference type="AlphaFoldDB" id="A0A316V388"/>
<name>A0A316V388_9BASI</name>
<feature type="compositionally biased region" description="Basic and acidic residues" evidence="1">
    <location>
        <begin position="120"/>
        <end position="135"/>
    </location>
</feature>
<dbReference type="GO" id="GO:0005666">
    <property type="term" value="C:RNA polymerase III complex"/>
    <property type="evidence" value="ECO:0007669"/>
    <property type="project" value="TreeGrafter"/>
</dbReference>
<reference evidence="2 3" key="1">
    <citation type="journal article" date="2018" name="Mol. Biol. Evol.">
        <title>Broad Genomic Sampling Reveals a Smut Pathogenic Ancestry of the Fungal Clade Ustilaginomycotina.</title>
        <authorList>
            <person name="Kijpornyongpan T."/>
            <person name="Mondo S.J."/>
            <person name="Barry K."/>
            <person name="Sandor L."/>
            <person name="Lee J."/>
            <person name="Lipzen A."/>
            <person name="Pangilinan J."/>
            <person name="LaButti K."/>
            <person name="Hainaut M."/>
            <person name="Henrissat B."/>
            <person name="Grigoriev I.V."/>
            <person name="Spatafora J.W."/>
            <person name="Aime M.C."/>
        </authorList>
    </citation>
    <scope>NUCLEOTIDE SEQUENCE [LARGE SCALE GENOMIC DNA]</scope>
    <source>
        <strain evidence="2 3">MCA 3882</strain>
    </source>
</reference>
<organism evidence="2 3">
    <name type="scientific">Meira miltonrushii</name>
    <dbReference type="NCBI Taxonomy" id="1280837"/>
    <lineage>
        <taxon>Eukaryota</taxon>
        <taxon>Fungi</taxon>
        <taxon>Dikarya</taxon>
        <taxon>Basidiomycota</taxon>
        <taxon>Ustilaginomycotina</taxon>
        <taxon>Exobasidiomycetes</taxon>
        <taxon>Exobasidiales</taxon>
        <taxon>Brachybasidiaceae</taxon>
        <taxon>Meira</taxon>
    </lineage>
</organism>
<dbReference type="Pfam" id="PF04801">
    <property type="entry name" value="RPC5"/>
    <property type="match status" value="1"/>
</dbReference>
<dbReference type="EMBL" id="KZ819606">
    <property type="protein sequence ID" value="PWN31990.1"/>
    <property type="molecule type" value="Genomic_DNA"/>
</dbReference>
<dbReference type="GeneID" id="37021304"/>
<feature type="region of interest" description="Disordered" evidence="1">
    <location>
        <begin position="326"/>
        <end position="389"/>
    </location>
</feature>
<feature type="compositionally biased region" description="Polar residues" evidence="1">
    <location>
        <begin position="104"/>
        <end position="113"/>
    </location>
</feature>
<evidence type="ECO:0000256" key="1">
    <source>
        <dbReference type="SAM" id="MobiDB-lite"/>
    </source>
</evidence>
<feature type="compositionally biased region" description="Gly residues" evidence="1">
    <location>
        <begin position="377"/>
        <end position="386"/>
    </location>
</feature>
<dbReference type="RefSeq" id="XP_025352292.1">
    <property type="nucleotide sequence ID" value="XM_025499523.1"/>
</dbReference>
<feature type="region of interest" description="Disordered" evidence="1">
    <location>
        <begin position="224"/>
        <end position="272"/>
    </location>
</feature>
<dbReference type="Proteomes" id="UP000245771">
    <property type="component" value="Unassembled WGS sequence"/>
</dbReference>
<dbReference type="InParanoid" id="A0A316V388"/>
<dbReference type="STRING" id="1280837.A0A316V388"/>
<accession>A0A316V388</accession>